<gene>
    <name evidence="1" type="ORF">Tco_0752362</name>
</gene>
<sequence length="210" mass="24170">MDHHRRHPYVLYRCPLEEQGPARPSSSHEFPIAPVIAPPGIRHDQMNTYPPPGGDSYLIITHLLPVYSLDLDAPDQAHSGSSTRDVLPRLCYPSRRAPRRSEAFRRWCADPLSTLSPVDSYITHAQYGSLALLVLISHHHLKVFKIYSSKTSIERMPRRTSRLRAMLDIERDHVSTSSSYVPAQEEFFVRFVRIEMMPRGRLRQVGRSYL</sequence>
<protein>
    <submittedName>
        <fullName evidence="1">Uncharacterized protein</fullName>
    </submittedName>
</protein>
<dbReference type="EMBL" id="BQNB010011078">
    <property type="protein sequence ID" value="GJS85821.1"/>
    <property type="molecule type" value="Genomic_DNA"/>
</dbReference>
<keyword evidence="2" id="KW-1185">Reference proteome</keyword>
<comment type="caution">
    <text evidence="1">The sequence shown here is derived from an EMBL/GenBank/DDBJ whole genome shotgun (WGS) entry which is preliminary data.</text>
</comment>
<evidence type="ECO:0000313" key="2">
    <source>
        <dbReference type="Proteomes" id="UP001151760"/>
    </source>
</evidence>
<proteinExistence type="predicted"/>
<organism evidence="1 2">
    <name type="scientific">Tanacetum coccineum</name>
    <dbReference type="NCBI Taxonomy" id="301880"/>
    <lineage>
        <taxon>Eukaryota</taxon>
        <taxon>Viridiplantae</taxon>
        <taxon>Streptophyta</taxon>
        <taxon>Embryophyta</taxon>
        <taxon>Tracheophyta</taxon>
        <taxon>Spermatophyta</taxon>
        <taxon>Magnoliopsida</taxon>
        <taxon>eudicotyledons</taxon>
        <taxon>Gunneridae</taxon>
        <taxon>Pentapetalae</taxon>
        <taxon>asterids</taxon>
        <taxon>campanulids</taxon>
        <taxon>Asterales</taxon>
        <taxon>Asteraceae</taxon>
        <taxon>Asteroideae</taxon>
        <taxon>Anthemideae</taxon>
        <taxon>Anthemidinae</taxon>
        <taxon>Tanacetum</taxon>
    </lineage>
</organism>
<dbReference type="Proteomes" id="UP001151760">
    <property type="component" value="Unassembled WGS sequence"/>
</dbReference>
<reference evidence="1" key="1">
    <citation type="journal article" date="2022" name="Int. J. Mol. Sci.">
        <title>Draft Genome of Tanacetum Coccineum: Genomic Comparison of Closely Related Tanacetum-Family Plants.</title>
        <authorList>
            <person name="Yamashiro T."/>
            <person name="Shiraishi A."/>
            <person name="Nakayama K."/>
            <person name="Satake H."/>
        </authorList>
    </citation>
    <scope>NUCLEOTIDE SEQUENCE</scope>
</reference>
<accession>A0ABQ4Z7W3</accession>
<reference evidence="1" key="2">
    <citation type="submission" date="2022-01" db="EMBL/GenBank/DDBJ databases">
        <authorList>
            <person name="Yamashiro T."/>
            <person name="Shiraishi A."/>
            <person name="Satake H."/>
            <person name="Nakayama K."/>
        </authorList>
    </citation>
    <scope>NUCLEOTIDE SEQUENCE</scope>
</reference>
<evidence type="ECO:0000313" key="1">
    <source>
        <dbReference type="EMBL" id="GJS85821.1"/>
    </source>
</evidence>
<name>A0ABQ4Z7W3_9ASTR</name>